<dbReference type="Pfam" id="PF24419">
    <property type="entry name" value="Cupin_NOL9"/>
    <property type="match status" value="1"/>
</dbReference>
<evidence type="ECO:0000256" key="6">
    <source>
        <dbReference type="ARBA" id="ARBA00071212"/>
    </source>
</evidence>
<evidence type="ECO:0000313" key="10">
    <source>
        <dbReference type="EMBL" id="KAK4297223.1"/>
    </source>
</evidence>
<feature type="region of interest" description="Disordered" evidence="7">
    <location>
        <begin position="123"/>
        <end position="150"/>
    </location>
</feature>
<dbReference type="InterPro" id="IPR057573">
    <property type="entry name" value="NOL9_N"/>
</dbReference>
<gene>
    <name evidence="10" type="ORF">Pmani_030342</name>
</gene>
<feature type="region of interest" description="Disordered" evidence="7">
    <location>
        <begin position="1"/>
        <end position="100"/>
    </location>
</feature>
<dbReference type="PANTHER" id="PTHR12755">
    <property type="entry name" value="CLEAVAGE/POLYADENYLATION FACTOR IA SUBUNIT CLP1P"/>
    <property type="match status" value="1"/>
</dbReference>
<keyword evidence="4" id="KW-0418">Kinase</keyword>
<dbReference type="Proteomes" id="UP001292094">
    <property type="component" value="Unassembled WGS sequence"/>
</dbReference>
<sequence>MFSAQLIQRKVAKNENPRQQSTRSSKLQPPAKRVKQEKLQPVKDAVSENQSSSSAIKKRKARQDQVSQNIEVKTNKLDGVKKKAMNTENKNVKNPKAEQGSMVTKVKSNKINGVKKKAKNIEKNRTKKQTGARSKIAEQETQTGGNGSAAVGCATSKKAPFYRESVTGVYRSHNCKEAKVAPFYMNGNISETSLDGSDMELKETEDNEKDEGNSGIQDNEARGERKREMVGEPLSVASSTCKKVVYAAVLPGTTLYFQGMLHVKVLAGSVEILGYTMNEGESETVCSLPTMSLLGVKVVEGRKVDAKEPSLLSEGVPDTWLNDVATQEGNIGVLEFKKYHPREVKFMKTMGWGQLYACPERQDHWSNLEAMLVTPKNCHLHRIYEEGPEWRELADTFKVSCNSSKKRPVIVICGTKNVGKSMFLKFITNYILTGQREAGVTYMDCDPGQSEVSAPCTICSVRVTKPLLQPAHMNDPKSIGLDEKEILLGDTSPRFCLRRYGAAMETVFSDSRTWPSRCTVINTMGWVESAGYSCLVDILRTTQPTHVVYINSRKRRISISLDQKDIEKSREGIITKAGSRGFHYSLKIIESISQETGGKNILHPKVLRELHILYEISKFLMRKDDKSFIMQIPWKKIAIHICGEPVPKERLLQAINGQLVVLCHIMPHSFTTLSNDLPKLASISDTAWSFLAWGIIRGIDPITQELHVLTALDHKVAEKRVNAILLPKIHLPIAVYRYFCPTGTGPYMQESCGTMKLNVDRKIKLKHD</sequence>
<dbReference type="GO" id="GO:0000448">
    <property type="term" value="P:cleavage in ITS2 between 5.8S rRNA and LSU-rRNA of tricistronic rRNA transcript (SSU-rRNA, 5.8S rRNA, LSU-rRNA)"/>
    <property type="evidence" value="ECO:0007669"/>
    <property type="project" value="TreeGrafter"/>
</dbReference>
<dbReference type="InterPro" id="IPR032319">
    <property type="entry name" value="CLP1_P"/>
</dbReference>
<feature type="compositionally biased region" description="Basic and acidic residues" evidence="7">
    <location>
        <begin position="219"/>
        <end position="229"/>
    </location>
</feature>
<comment type="similarity">
    <text evidence="1">Belongs to the Clp1 family. NOL9/GRC3 subfamily.</text>
</comment>
<organism evidence="10 11">
    <name type="scientific">Petrolisthes manimaculis</name>
    <dbReference type="NCBI Taxonomy" id="1843537"/>
    <lineage>
        <taxon>Eukaryota</taxon>
        <taxon>Metazoa</taxon>
        <taxon>Ecdysozoa</taxon>
        <taxon>Arthropoda</taxon>
        <taxon>Crustacea</taxon>
        <taxon>Multicrustacea</taxon>
        <taxon>Malacostraca</taxon>
        <taxon>Eumalacostraca</taxon>
        <taxon>Eucarida</taxon>
        <taxon>Decapoda</taxon>
        <taxon>Pleocyemata</taxon>
        <taxon>Anomura</taxon>
        <taxon>Galatheoidea</taxon>
        <taxon>Porcellanidae</taxon>
        <taxon>Petrolisthes</taxon>
    </lineage>
</organism>
<comment type="caution">
    <text evidence="10">The sequence shown here is derived from an EMBL/GenBank/DDBJ whole genome shotgun (WGS) entry which is preliminary data.</text>
</comment>
<dbReference type="InterPro" id="IPR027417">
    <property type="entry name" value="P-loop_NTPase"/>
</dbReference>
<feature type="region of interest" description="Disordered" evidence="7">
    <location>
        <begin position="192"/>
        <end position="229"/>
    </location>
</feature>
<accession>A0AAE1NW74</accession>
<dbReference type="PANTHER" id="PTHR12755:SF3">
    <property type="entry name" value="POLYNUCLEOTIDE 5'-HYDROXYL-KINASE NOL9"/>
    <property type="match status" value="1"/>
</dbReference>
<feature type="compositionally biased region" description="Polar residues" evidence="7">
    <location>
        <begin position="17"/>
        <end position="27"/>
    </location>
</feature>
<evidence type="ECO:0000256" key="5">
    <source>
        <dbReference type="ARBA" id="ARBA00022840"/>
    </source>
</evidence>
<keyword evidence="2" id="KW-0808">Transferase</keyword>
<evidence type="ECO:0000259" key="9">
    <source>
        <dbReference type="Pfam" id="PF24419"/>
    </source>
</evidence>
<reference evidence="10" key="1">
    <citation type="submission" date="2023-11" db="EMBL/GenBank/DDBJ databases">
        <title>Genome assemblies of two species of porcelain crab, Petrolisthes cinctipes and Petrolisthes manimaculis (Anomura: Porcellanidae).</title>
        <authorList>
            <person name="Angst P."/>
        </authorList>
    </citation>
    <scope>NUCLEOTIDE SEQUENCE</scope>
    <source>
        <strain evidence="10">PB745_02</strain>
        <tissue evidence="10">Gill</tissue>
    </source>
</reference>
<evidence type="ECO:0000259" key="8">
    <source>
        <dbReference type="Pfam" id="PF16575"/>
    </source>
</evidence>
<feature type="domain" description="NOL9 N-terminal" evidence="9">
    <location>
        <begin position="246"/>
        <end position="307"/>
    </location>
</feature>
<dbReference type="GO" id="GO:0005524">
    <property type="term" value="F:ATP binding"/>
    <property type="evidence" value="ECO:0007669"/>
    <property type="project" value="UniProtKB-KW"/>
</dbReference>
<dbReference type="EMBL" id="JAWZYT010003688">
    <property type="protein sequence ID" value="KAK4297223.1"/>
    <property type="molecule type" value="Genomic_DNA"/>
</dbReference>
<evidence type="ECO:0000256" key="3">
    <source>
        <dbReference type="ARBA" id="ARBA00022741"/>
    </source>
</evidence>
<keyword evidence="5" id="KW-0067">ATP-binding</keyword>
<evidence type="ECO:0000256" key="1">
    <source>
        <dbReference type="ARBA" id="ARBA00011003"/>
    </source>
</evidence>
<dbReference type="AlphaFoldDB" id="A0AAE1NW74"/>
<protein>
    <recommendedName>
        <fullName evidence="6">Polynucleotide 5'-hydroxyl-kinase NOL9</fullName>
    </recommendedName>
</protein>
<dbReference type="Gene3D" id="3.40.50.300">
    <property type="entry name" value="P-loop containing nucleotide triphosphate hydrolases"/>
    <property type="match status" value="1"/>
</dbReference>
<feature type="domain" description="Clp1 P-loop" evidence="8">
    <location>
        <begin position="414"/>
        <end position="556"/>
    </location>
</feature>
<keyword evidence="11" id="KW-1185">Reference proteome</keyword>
<keyword evidence="3" id="KW-0547">Nucleotide-binding</keyword>
<name>A0AAE1NW74_9EUCA</name>
<evidence type="ECO:0000256" key="4">
    <source>
        <dbReference type="ARBA" id="ARBA00022777"/>
    </source>
</evidence>
<proteinExistence type="inferred from homology"/>
<evidence type="ECO:0000256" key="7">
    <source>
        <dbReference type="SAM" id="MobiDB-lite"/>
    </source>
</evidence>
<dbReference type="InterPro" id="IPR045116">
    <property type="entry name" value="Clp1/Grc3"/>
</dbReference>
<evidence type="ECO:0000256" key="2">
    <source>
        <dbReference type="ARBA" id="ARBA00022679"/>
    </source>
</evidence>
<dbReference type="GO" id="GO:0005634">
    <property type="term" value="C:nucleus"/>
    <property type="evidence" value="ECO:0007669"/>
    <property type="project" value="TreeGrafter"/>
</dbReference>
<dbReference type="GO" id="GO:0051731">
    <property type="term" value="F:polynucleotide 5'-hydroxyl-kinase activity"/>
    <property type="evidence" value="ECO:0007669"/>
    <property type="project" value="InterPro"/>
</dbReference>
<dbReference type="Pfam" id="PF16575">
    <property type="entry name" value="CLP1_P"/>
    <property type="match status" value="1"/>
</dbReference>
<evidence type="ECO:0000313" key="11">
    <source>
        <dbReference type="Proteomes" id="UP001292094"/>
    </source>
</evidence>